<feature type="domain" description="Cj1289-like C-terminal" evidence="4">
    <location>
        <begin position="135"/>
        <end position="231"/>
    </location>
</feature>
<dbReference type="PANTHER" id="PTHR47637:SF1">
    <property type="entry name" value="CHAPERONE SURA"/>
    <property type="match status" value="1"/>
</dbReference>
<dbReference type="InterPro" id="IPR046357">
    <property type="entry name" value="PPIase_dom_sf"/>
</dbReference>
<organism evidence="5">
    <name type="scientific">hydrothermal vent metagenome</name>
    <dbReference type="NCBI Taxonomy" id="652676"/>
    <lineage>
        <taxon>unclassified sequences</taxon>
        <taxon>metagenomes</taxon>
        <taxon>ecological metagenomes</taxon>
    </lineage>
</organism>
<gene>
    <name evidence="5" type="ORF">MNB_SV-12-898</name>
</gene>
<dbReference type="InterPro" id="IPR027304">
    <property type="entry name" value="Trigger_fact/SurA_dom_sf"/>
</dbReference>
<dbReference type="InterPro" id="IPR050280">
    <property type="entry name" value="OMP_Chaperone_SurA"/>
</dbReference>
<keyword evidence="2" id="KW-0413">Isomerase</keyword>
<dbReference type="PANTHER" id="PTHR47637">
    <property type="entry name" value="CHAPERONE SURA"/>
    <property type="match status" value="1"/>
</dbReference>
<keyword evidence="2" id="KW-0697">Rotamase</keyword>
<protein>
    <submittedName>
        <fullName evidence="5">Possible periplasmic protein</fullName>
    </submittedName>
</protein>
<feature type="domain" description="SurA N-terminal" evidence="3">
    <location>
        <begin position="47"/>
        <end position="116"/>
    </location>
</feature>
<proteinExistence type="predicted"/>
<dbReference type="InterPro" id="IPR015391">
    <property type="entry name" value="SurA_N"/>
</dbReference>
<dbReference type="Gene3D" id="1.10.4030.10">
    <property type="entry name" value="Porin chaperone SurA, peptide-binding domain"/>
    <property type="match status" value="1"/>
</dbReference>
<accession>A0A1W1BL85</accession>
<evidence type="ECO:0000256" key="2">
    <source>
        <dbReference type="ARBA" id="ARBA00023110"/>
    </source>
</evidence>
<dbReference type="Pfam" id="PF09312">
    <property type="entry name" value="SurA_N"/>
    <property type="match status" value="1"/>
</dbReference>
<dbReference type="Pfam" id="PF22506">
    <property type="entry name" value="Cj1289-like_C"/>
    <property type="match status" value="1"/>
</dbReference>
<sequence>MKKLLLLLFIAIGLQAQIIDAIAIDVDGEPITTLEIQAVQEKLNMSKRAAIDALIKDRLEKGAIDRAHIDISPSEVDAKIEQIAGARGLSKAQMVSALEKKGLTWESYREQLALEMKKEQFFKRHIASLISQPSDDELKIYYETNRDKFSTTGSVSQMSLIVYASNSSKKLQEAMQNPMKRVDGVHQKSILASSNEMNPKLFSLINSTPEGSFTQPINTGRGFVAYYVKSKSSQAKSGFEMVKNSVMMQWMQEERVKAGRNFYNKLKNKANIRVIRL</sequence>
<dbReference type="GO" id="GO:0003755">
    <property type="term" value="F:peptidyl-prolyl cis-trans isomerase activity"/>
    <property type="evidence" value="ECO:0007669"/>
    <property type="project" value="UniProtKB-KW"/>
</dbReference>
<dbReference type="SUPFAM" id="SSF109998">
    <property type="entry name" value="Triger factor/SurA peptide-binding domain-like"/>
    <property type="match status" value="1"/>
</dbReference>
<dbReference type="AlphaFoldDB" id="A0A1W1BL85"/>
<evidence type="ECO:0000259" key="3">
    <source>
        <dbReference type="Pfam" id="PF09312"/>
    </source>
</evidence>
<evidence type="ECO:0000259" key="4">
    <source>
        <dbReference type="Pfam" id="PF22506"/>
    </source>
</evidence>
<evidence type="ECO:0000313" key="5">
    <source>
        <dbReference type="EMBL" id="SFV54259.1"/>
    </source>
</evidence>
<dbReference type="InterPro" id="IPR055131">
    <property type="entry name" value="Cj1289-like_C"/>
</dbReference>
<keyword evidence="1" id="KW-0732">Signal</keyword>
<evidence type="ECO:0000256" key="1">
    <source>
        <dbReference type="ARBA" id="ARBA00022729"/>
    </source>
</evidence>
<reference evidence="5" key="1">
    <citation type="submission" date="2016-10" db="EMBL/GenBank/DDBJ databases">
        <authorList>
            <person name="de Groot N.N."/>
        </authorList>
    </citation>
    <scope>NUCLEOTIDE SEQUENCE</scope>
</reference>
<name>A0A1W1BL85_9ZZZZ</name>
<dbReference type="EMBL" id="FPHE01000052">
    <property type="protein sequence ID" value="SFV54259.1"/>
    <property type="molecule type" value="Genomic_DNA"/>
</dbReference>
<dbReference type="Gene3D" id="3.10.50.40">
    <property type="match status" value="1"/>
</dbReference>